<comment type="caution">
    <text evidence="1">The sequence shown here is derived from an EMBL/GenBank/DDBJ whole genome shotgun (WGS) entry which is preliminary data.</text>
</comment>
<name>A0A399D034_9BACT</name>
<organism evidence="1 2">
    <name type="scientific">Mariniphaga sediminis</name>
    <dbReference type="NCBI Taxonomy" id="1628158"/>
    <lineage>
        <taxon>Bacteria</taxon>
        <taxon>Pseudomonadati</taxon>
        <taxon>Bacteroidota</taxon>
        <taxon>Bacteroidia</taxon>
        <taxon>Marinilabiliales</taxon>
        <taxon>Prolixibacteraceae</taxon>
        <taxon>Mariniphaga</taxon>
    </lineage>
</organism>
<gene>
    <name evidence="1" type="ORF">D1164_12040</name>
</gene>
<dbReference type="RefSeq" id="WP_119350238.1">
    <property type="nucleotide sequence ID" value="NZ_QWET01000008.1"/>
</dbReference>
<sequence>MNFDPKDLEKRFYSDGYQLAMKAVEAGLSGETLLSSVKEMHQLVDEVMEYFSDFAKKQNRAPACRKGCSWCCHQPVFALSYEMDVLNDFIEKNFDNATREQIAKRATEKNTKLKGLQGDALLNSKFPCPLLENGACMAYAARPVACRIYLSTSVASCQKFFSEPENEEAVPALLQFPMRIGRLINEGFKAALKTAGVKVEEMRIEEGAGTFRSS</sequence>
<proteinExistence type="predicted"/>
<evidence type="ECO:0008006" key="3">
    <source>
        <dbReference type="Google" id="ProtNLM"/>
    </source>
</evidence>
<accession>A0A399D034</accession>
<dbReference type="OrthoDB" id="9810361at2"/>
<dbReference type="EMBL" id="QWET01000008">
    <property type="protein sequence ID" value="RIH64773.1"/>
    <property type="molecule type" value="Genomic_DNA"/>
</dbReference>
<dbReference type="Proteomes" id="UP000266441">
    <property type="component" value="Unassembled WGS sequence"/>
</dbReference>
<protein>
    <recommendedName>
        <fullName evidence="3">YkgJ family cysteine cluster protein</fullName>
    </recommendedName>
</protein>
<reference evidence="1 2" key="1">
    <citation type="journal article" date="2015" name="Int. J. Syst. Evol. Microbiol.">
        <title>Mariniphaga sediminis sp. nov., isolated from coastal sediment.</title>
        <authorList>
            <person name="Wang F.Q."/>
            <person name="Shen Q.Y."/>
            <person name="Chen G.J."/>
            <person name="Du Z.J."/>
        </authorList>
    </citation>
    <scope>NUCLEOTIDE SEQUENCE [LARGE SCALE GENOMIC DNA]</scope>
    <source>
        <strain evidence="1 2">SY21</strain>
    </source>
</reference>
<keyword evidence="2" id="KW-1185">Reference proteome</keyword>
<dbReference type="AlphaFoldDB" id="A0A399D034"/>
<evidence type="ECO:0000313" key="2">
    <source>
        <dbReference type="Proteomes" id="UP000266441"/>
    </source>
</evidence>
<dbReference type="InterPro" id="IPR005358">
    <property type="entry name" value="Puta_zinc/iron-chelating_dom"/>
</dbReference>
<evidence type="ECO:0000313" key="1">
    <source>
        <dbReference type="EMBL" id="RIH64773.1"/>
    </source>
</evidence>
<dbReference type="Pfam" id="PF03692">
    <property type="entry name" value="CxxCxxCC"/>
    <property type="match status" value="1"/>
</dbReference>